<dbReference type="Proteomes" id="UP000801492">
    <property type="component" value="Unassembled WGS sequence"/>
</dbReference>
<dbReference type="PANTHER" id="PTHR11857">
    <property type="entry name" value="ODORANT BINDING PROTEIN-RELATED"/>
    <property type="match status" value="1"/>
</dbReference>
<evidence type="ECO:0000256" key="3">
    <source>
        <dbReference type="ARBA" id="ARBA00022525"/>
    </source>
</evidence>
<dbReference type="EMBL" id="VTPC01000913">
    <property type="protein sequence ID" value="KAF2903880.1"/>
    <property type="molecule type" value="Genomic_DNA"/>
</dbReference>
<dbReference type="AlphaFoldDB" id="A0A8K0DP21"/>
<dbReference type="Pfam" id="PF01395">
    <property type="entry name" value="PBP_GOBP"/>
    <property type="match status" value="1"/>
</dbReference>
<evidence type="ECO:0000313" key="7">
    <source>
        <dbReference type="Proteomes" id="UP000801492"/>
    </source>
</evidence>
<dbReference type="InterPro" id="IPR036728">
    <property type="entry name" value="PBP_GOBP_sf"/>
</dbReference>
<dbReference type="GO" id="GO:0005549">
    <property type="term" value="F:odorant binding"/>
    <property type="evidence" value="ECO:0007669"/>
    <property type="project" value="InterPro"/>
</dbReference>
<dbReference type="SMART" id="SM00708">
    <property type="entry name" value="PhBP"/>
    <property type="match status" value="1"/>
</dbReference>
<evidence type="ECO:0000256" key="2">
    <source>
        <dbReference type="ARBA" id="ARBA00008098"/>
    </source>
</evidence>
<comment type="subcellular location">
    <subcellularLocation>
        <location evidence="1">Secreted</location>
    </subcellularLocation>
</comment>
<dbReference type="InterPro" id="IPR006170">
    <property type="entry name" value="PBP/GOBP"/>
</dbReference>
<feature type="signal peptide" evidence="5">
    <location>
        <begin position="1"/>
        <end position="19"/>
    </location>
</feature>
<dbReference type="PANTHER" id="PTHR11857:SF43">
    <property type="entry name" value="GEO07291P1-RELATED"/>
    <property type="match status" value="1"/>
</dbReference>
<name>A0A8K0DP21_IGNLU</name>
<feature type="chain" id="PRO_5035481200" evidence="5">
    <location>
        <begin position="20"/>
        <end position="139"/>
    </location>
</feature>
<gene>
    <name evidence="6" type="ORF">ILUMI_02298</name>
</gene>
<dbReference type="CDD" id="cd23992">
    <property type="entry name" value="PBP_GOBP"/>
    <property type="match status" value="1"/>
</dbReference>
<proteinExistence type="inferred from homology"/>
<evidence type="ECO:0000256" key="4">
    <source>
        <dbReference type="ARBA" id="ARBA00022729"/>
    </source>
</evidence>
<keyword evidence="4 5" id="KW-0732">Signal</keyword>
<comment type="caution">
    <text evidence="6">The sequence shown here is derived from an EMBL/GenBank/DDBJ whole genome shotgun (WGS) entry which is preliminary data.</text>
</comment>
<dbReference type="SUPFAM" id="SSF47565">
    <property type="entry name" value="Insect pheromone/odorant-binding proteins"/>
    <property type="match status" value="1"/>
</dbReference>
<dbReference type="Gene3D" id="1.10.238.20">
    <property type="entry name" value="Pheromone/general odorant binding protein domain"/>
    <property type="match status" value="1"/>
</dbReference>
<dbReference type="GO" id="GO:0005615">
    <property type="term" value="C:extracellular space"/>
    <property type="evidence" value="ECO:0007669"/>
    <property type="project" value="TreeGrafter"/>
</dbReference>
<protein>
    <submittedName>
        <fullName evidence="6">Uncharacterized protein</fullName>
    </submittedName>
</protein>
<evidence type="ECO:0000256" key="5">
    <source>
        <dbReference type="SAM" id="SignalP"/>
    </source>
</evidence>
<organism evidence="6 7">
    <name type="scientific">Ignelater luminosus</name>
    <name type="common">Cucubano</name>
    <name type="synonym">Pyrophorus luminosus</name>
    <dbReference type="NCBI Taxonomy" id="2038154"/>
    <lineage>
        <taxon>Eukaryota</taxon>
        <taxon>Metazoa</taxon>
        <taxon>Ecdysozoa</taxon>
        <taxon>Arthropoda</taxon>
        <taxon>Hexapoda</taxon>
        <taxon>Insecta</taxon>
        <taxon>Pterygota</taxon>
        <taxon>Neoptera</taxon>
        <taxon>Endopterygota</taxon>
        <taxon>Coleoptera</taxon>
        <taxon>Polyphaga</taxon>
        <taxon>Elateriformia</taxon>
        <taxon>Elateroidea</taxon>
        <taxon>Elateridae</taxon>
        <taxon>Agrypninae</taxon>
        <taxon>Pyrophorini</taxon>
        <taxon>Ignelater</taxon>
    </lineage>
</organism>
<keyword evidence="7" id="KW-1185">Reference proteome</keyword>
<comment type="similarity">
    <text evidence="2">Belongs to the PBP/GOBP family.</text>
</comment>
<evidence type="ECO:0000256" key="1">
    <source>
        <dbReference type="ARBA" id="ARBA00004613"/>
    </source>
</evidence>
<evidence type="ECO:0000313" key="6">
    <source>
        <dbReference type="EMBL" id="KAF2903880.1"/>
    </source>
</evidence>
<dbReference type="GO" id="GO:0007608">
    <property type="term" value="P:sensory perception of smell"/>
    <property type="evidence" value="ECO:0007669"/>
    <property type="project" value="TreeGrafter"/>
</dbReference>
<sequence>MKMFAFVFIVCALVQLSNQQTAEQLIDGYVKLVEAAKPDCLKESGANEDVIDKEVTHGEFSQEKNVLCFWKCFLKKYNVINDKDEVQEENVRQFIGLSDEKLVDEIHKKCAPLRGSDVCDTSGKISKCVYTSAKAALAK</sequence>
<dbReference type="OrthoDB" id="6815539at2759"/>
<keyword evidence="3" id="KW-0964">Secreted</keyword>
<reference evidence="6" key="1">
    <citation type="submission" date="2019-08" db="EMBL/GenBank/DDBJ databases">
        <title>The genome of the North American firefly Photinus pyralis.</title>
        <authorList>
            <consortium name="Photinus pyralis genome working group"/>
            <person name="Fallon T.R."/>
            <person name="Sander Lower S.E."/>
            <person name="Weng J.-K."/>
        </authorList>
    </citation>
    <scope>NUCLEOTIDE SEQUENCE</scope>
    <source>
        <strain evidence="6">TRF0915ILg1</strain>
        <tissue evidence="6">Whole body</tissue>
    </source>
</reference>
<accession>A0A8K0DP21</accession>